<dbReference type="Proteomes" id="UP000092600">
    <property type="component" value="Unassembled WGS sequence"/>
</dbReference>
<dbReference type="EMBL" id="LSRQ01000077">
    <property type="protein sequence ID" value="OAY85576.1"/>
    <property type="molecule type" value="Genomic_DNA"/>
</dbReference>
<evidence type="ECO:0000256" key="1">
    <source>
        <dbReference type="SAM" id="MobiDB-lite"/>
    </source>
</evidence>
<accession>A0A199W8L3</accession>
<keyword evidence="2" id="KW-0378">Hydrolase</keyword>
<dbReference type="AlphaFoldDB" id="A0A199W8L3"/>
<reference evidence="2 3" key="1">
    <citation type="journal article" date="2016" name="DNA Res.">
        <title>The draft genome of MD-2 pineapple using hybrid error correction of long reads.</title>
        <authorList>
            <person name="Redwan R.M."/>
            <person name="Saidin A."/>
            <person name="Kumar S.V."/>
        </authorList>
    </citation>
    <scope>NUCLEOTIDE SEQUENCE [LARGE SCALE GENOMIC DNA]</scope>
    <source>
        <strain evidence="3">cv. MD2</strain>
        <tissue evidence="2">Leaf</tissue>
    </source>
</reference>
<dbReference type="STRING" id="4615.A0A199W8L3"/>
<organism evidence="2 3">
    <name type="scientific">Ananas comosus</name>
    <name type="common">Pineapple</name>
    <name type="synonym">Ananas ananas</name>
    <dbReference type="NCBI Taxonomy" id="4615"/>
    <lineage>
        <taxon>Eukaryota</taxon>
        <taxon>Viridiplantae</taxon>
        <taxon>Streptophyta</taxon>
        <taxon>Embryophyta</taxon>
        <taxon>Tracheophyta</taxon>
        <taxon>Spermatophyta</taxon>
        <taxon>Magnoliopsida</taxon>
        <taxon>Liliopsida</taxon>
        <taxon>Poales</taxon>
        <taxon>Bromeliaceae</taxon>
        <taxon>Bromelioideae</taxon>
        <taxon>Ananas</taxon>
    </lineage>
</organism>
<comment type="caution">
    <text evidence="2">The sequence shown here is derived from an EMBL/GenBank/DDBJ whole genome shotgun (WGS) entry which is preliminary data.</text>
</comment>
<sequence length="270" mass="31124">MSMQSSCLEGLGGEKELDPRLQETTLIQQIFGVASDQRSSASDAIMSLRDTRISWILLWRYMDGWSPGRCPNTVYCSRGFRWRKHTGQFGKINKCVTFPDMLDMIPFAGLELQTTPPLYFCMRWFTLDTQNASFADIMFICQRYARNMAKIDTLRYAFEMTLVFPRPPRVYIEKQLLQASSSSKLNTPKSQKASKSEQHKQSEIPSVEDATSWVYDFRLEFREDNNKDQTGPFTDTYSVDFSDATTTSSDWSFFTSSDESSFTTESTRIH</sequence>
<proteinExistence type="predicted"/>
<name>A0A199W8L3_ANACO</name>
<gene>
    <name evidence="2" type="ORF">ACMD2_07600</name>
</gene>
<feature type="region of interest" description="Disordered" evidence="1">
    <location>
        <begin position="182"/>
        <end position="205"/>
    </location>
</feature>
<evidence type="ECO:0000313" key="3">
    <source>
        <dbReference type="Proteomes" id="UP000092600"/>
    </source>
</evidence>
<protein>
    <submittedName>
        <fullName evidence="2">Ubiquitin carboxyl-terminal hydrolase 15</fullName>
    </submittedName>
</protein>
<dbReference type="GO" id="GO:0016787">
    <property type="term" value="F:hydrolase activity"/>
    <property type="evidence" value="ECO:0007669"/>
    <property type="project" value="UniProtKB-KW"/>
</dbReference>
<evidence type="ECO:0000313" key="2">
    <source>
        <dbReference type="EMBL" id="OAY85576.1"/>
    </source>
</evidence>
<feature type="compositionally biased region" description="Polar residues" evidence="1">
    <location>
        <begin position="184"/>
        <end position="193"/>
    </location>
</feature>